<keyword evidence="17" id="KW-0831">Ubiquinone biosynthesis</keyword>
<keyword evidence="22" id="KW-1185">Reference proteome</keyword>
<dbReference type="FunFam" id="2.60.120.260:FF:000200">
    <property type="entry name" value="Beta-mannosidase A"/>
    <property type="match status" value="1"/>
</dbReference>
<evidence type="ECO:0000256" key="1">
    <source>
        <dbReference type="ARBA" id="ARBA00000829"/>
    </source>
</evidence>
<dbReference type="NCBIfam" id="TIGR01934">
    <property type="entry name" value="MenG_MenH_UbiE"/>
    <property type="match status" value="1"/>
</dbReference>
<dbReference type="Proteomes" id="UP000630445">
    <property type="component" value="Unassembled WGS sequence"/>
</dbReference>
<dbReference type="CDD" id="cd02440">
    <property type="entry name" value="AdoMet_MTases"/>
    <property type="match status" value="1"/>
</dbReference>
<keyword evidence="10 18" id="KW-0732">Signal</keyword>
<dbReference type="FunFam" id="3.40.50.150:FF:000133">
    <property type="entry name" value="2-methoxy-6-polyprenyl-1,4-benzoquinol methylase, mitochondrial"/>
    <property type="match status" value="1"/>
</dbReference>
<keyword evidence="13" id="KW-0119">Carbohydrate metabolism</keyword>
<dbReference type="InterPro" id="IPR004033">
    <property type="entry name" value="UbiE/COQ5_MeTrFase"/>
</dbReference>
<dbReference type="CDD" id="cd05014">
    <property type="entry name" value="SIS_Kpsf"/>
    <property type="match status" value="1"/>
</dbReference>
<comment type="catalytic activity">
    <reaction evidence="17">
        <text>a 2-methoxy-6-(all-trans-polyprenyl)benzene-1,4-diol + S-adenosyl-L-methionine = a 5-methoxy-2-methyl-3-(all-trans-polyprenyl)benzene-1,4-diol + S-adenosyl-L-homocysteine + H(+)</text>
        <dbReference type="Rhea" id="RHEA:28286"/>
        <dbReference type="Rhea" id="RHEA-COMP:10858"/>
        <dbReference type="Rhea" id="RHEA-COMP:10859"/>
        <dbReference type="ChEBI" id="CHEBI:15378"/>
        <dbReference type="ChEBI" id="CHEBI:57856"/>
        <dbReference type="ChEBI" id="CHEBI:59789"/>
        <dbReference type="ChEBI" id="CHEBI:84166"/>
        <dbReference type="ChEBI" id="CHEBI:84167"/>
        <dbReference type="EC" id="2.1.1.201"/>
    </reaction>
</comment>
<evidence type="ECO:0000256" key="2">
    <source>
        <dbReference type="ARBA" id="ARBA00004613"/>
    </source>
</evidence>
<evidence type="ECO:0000313" key="21">
    <source>
        <dbReference type="EMBL" id="KAF7162788.1"/>
    </source>
</evidence>
<evidence type="ECO:0000256" key="15">
    <source>
        <dbReference type="ARBA" id="ARBA00023326"/>
    </source>
</evidence>
<dbReference type="InterPro" id="IPR041447">
    <property type="entry name" value="Mannosidase_ig"/>
</dbReference>
<dbReference type="InterPro" id="IPR029063">
    <property type="entry name" value="SAM-dependent_MTases_sf"/>
</dbReference>
<feature type="binding site" evidence="17">
    <location>
        <position position="1055"/>
    </location>
    <ligand>
        <name>S-adenosyl-L-methionine</name>
        <dbReference type="ChEBI" id="CHEBI:59789"/>
    </ligand>
</feature>
<dbReference type="Pfam" id="PF17753">
    <property type="entry name" value="Ig_mannosidase"/>
    <property type="match status" value="1"/>
</dbReference>
<evidence type="ECO:0000256" key="4">
    <source>
        <dbReference type="ARBA" id="ARBA00007483"/>
    </source>
</evidence>
<comment type="subcellular location">
    <subcellularLocation>
        <location evidence="17">Mitochondrion inner membrane</location>
        <topology evidence="17">Peripheral membrane protein</topology>
        <orientation evidence="17">Matrix side</orientation>
    </subcellularLocation>
    <subcellularLocation>
        <location evidence="2">Secreted</location>
    </subcellularLocation>
</comment>
<keyword evidence="14" id="KW-0326">Glycosidase</keyword>
<dbReference type="SUPFAM" id="SSF53697">
    <property type="entry name" value="SIS domain"/>
    <property type="match status" value="1"/>
</dbReference>
<keyword evidence="17" id="KW-0496">Mitochondrion</keyword>
<dbReference type="PANTHER" id="PTHR43730:SF5">
    <property type="entry name" value="BETA-MANNOSIDASE A"/>
    <property type="match status" value="1"/>
</dbReference>
<reference evidence="20" key="1">
    <citation type="submission" date="2020-06" db="EMBL/GenBank/DDBJ databases">
        <title>Draft genome sequences of strains closely related to Aspergillus parafelis and Aspergillus hiratsukae.</title>
        <authorList>
            <person name="Dos Santos R.A.C."/>
            <person name="Rivero-Menendez O."/>
            <person name="Steenwyk J.L."/>
            <person name="Mead M.E."/>
            <person name="Goldman G.H."/>
            <person name="Alastruey-Izquierdo A."/>
            <person name="Rokas A."/>
        </authorList>
    </citation>
    <scope>NUCLEOTIDE SEQUENCE</scope>
    <source>
        <strain evidence="20">CNM-CM5793</strain>
        <strain evidence="21">CNM-CM6106</strain>
    </source>
</reference>
<evidence type="ECO:0000313" key="20">
    <source>
        <dbReference type="EMBL" id="KAF7117936.1"/>
    </source>
</evidence>
<dbReference type="Gene3D" id="2.60.40.10">
    <property type="entry name" value="Immunoglobulins"/>
    <property type="match status" value="3"/>
</dbReference>
<keyword evidence="6" id="KW-0964">Secreted</keyword>
<dbReference type="PROSITE" id="PS01183">
    <property type="entry name" value="UBIE_1"/>
    <property type="match status" value="1"/>
</dbReference>
<evidence type="ECO:0000256" key="6">
    <source>
        <dbReference type="ARBA" id="ARBA00022525"/>
    </source>
</evidence>
<dbReference type="InterPro" id="IPR036156">
    <property type="entry name" value="Beta-gal/glucu_dom_sf"/>
</dbReference>
<dbReference type="UniPathway" id="UPA00280"/>
<evidence type="ECO:0000259" key="19">
    <source>
        <dbReference type="PROSITE" id="PS51464"/>
    </source>
</evidence>
<comment type="pathway">
    <text evidence="17">Cofactor biosynthesis; ubiquinone biosynthesis.</text>
</comment>
<dbReference type="InterPro" id="IPR023576">
    <property type="entry name" value="UbiE/COQ5_MeTrFase_CS"/>
</dbReference>
<dbReference type="Pfam" id="PF17786">
    <property type="entry name" value="Mannosidase_ig"/>
    <property type="match status" value="1"/>
</dbReference>
<dbReference type="EC" id="2.1.1.201" evidence="17"/>
<keyword evidence="8 17" id="KW-0808">Transferase</keyword>
<evidence type="ECO:0000256" key="9">
    <source>
        <dbReference type="ARBA" id="ARBA00022691"/>
    </source>
</evidence>
<comment type="subunit">
    <text evidence="5">Homodimer.</text>
</comment>
<evidence type="ECO:0000256" key="11">
    <source>
        <dbReference type="ARBA" id="ARBA00022801"/>
    </source>
</evidence>
<dbReference type="Proteomes" id="UP000662466">
    <property type="component" value="Unassembled WGS sequence"/>
</dbReference>
<evidence type="ECO:0000256" key="12">
    <source>
        <dbReference type="ARBA" id="ARBA00023180"/>
    </source>
</evidence>
<dbReference type="SUPFAM" id="SSF49785">
    <property type="entry name" value="Galactose-binding domain-like"/>
    <property type="match status" value="1"/>
</dbReference>
<keyword evidence="17" id="KW-0999">Mitochondrion inner membrane</keyword>
<dbReference type="GO" id="GO:0031314">
    <property type="term" value="C:extrinsic component of mitochondrial inner membrane"/>
    <property type="evidence" value="ECO:0007669"/>
    <property type="project" value="UniProtKB-UniRule"/>
</dbReference>
<organism evidence="20 22">
    <name type="scientific">Aspergillus hiratsukae</name>
    <dbReference type="NCBI Taxonomy" id="1194566"/>
    <lineage>
        <taxon>Eukaryota</taxon>
        <taxon>Fungi</taxon>
        <taxon>Dikarya</taxon>
        <taxon>Ascomycota</taxon>
        <taxon>Pezizomycotina</taxon>
        <taxon>Eurotiomycetes</taxon>
        <taxon>Eurotiomycetidae</taxon>
        <taxon>Eurotiales</taxon>
        <taxon>Aspergillaceae</taxon>
        <taxon>Aspergillus</taxon>
        <taxon>Aspergillus subgen. Fumigati</taxon>
    </lineage>
</organism>
<dbReference type="InterPro" id="IPR006102">
    <property type="entry name" value="Ig-like_GH2"/>
</dbReference>
<dbReference type="InterPro" id="IPR054593">
    <property type="entry name" value="Beta-mannosidase-like_N2"/>
</dbReference>
<evidence type="ECO:0000256" key="5">
    <source>
        <dbReference type="ARBA" id="ARBA00011738"/>
    </source>
</evidence>
<dbReference type="SUPFAM" id="SSF51445">
    <property type="entry name" value="(Trans)glycosidases"/>
    <property type="match status" value="1"/>
</dbReference>
<evidence type="ECO:0000256" key="13">
    <source>
        <dbReference type="ARBA" id="ARBA00023277"/>
    </source>
</evidence>
<keyword evidence="17" id="KW-0472">Membrane</keyword>
<protein>
    <recommendedName>
        <fullName evidence="17">2-methoxy-6-polyprenyl-1,4-benzoquinol methylase, mitochondrial</fullName>
        <ecNumber evidence="17">2.1.1.201</ecNumber>
    </recommendedName>
    <alternativeName>
        <fullName evidence="17">Ubiquinone biosynthesis methyltransferase COQ5</fullName>
    </alternativeName>
</protein>
<evidence type="ECO:0000313" key="22">
    <source>
        <dbReference type="Proteomes" id="UP000630445"/>
    </source>
</evidence>
<feature type="signal peptide" evidence="18">
    <location>
        <begin position="1"/>
        <end position="21"/>
    </location>
</feature>
<dbReference type="Pfam" id="PF00703">
    <property type="entry name" value="Glyco_hydro_2"/>
    <property type="match status" value="1"/>
</dbReference>
<feature type="binding site" evidence="17">
    <location>
        <begin position="1085"/>
        <end position="1086"/>
    </location>
    <ligand>
        <name>S-adenosyl-L-methionine</name>
        <dbReference type="ChEBI" id="CHEBI:59789"/>
    </ligand>
</feature>
<comment type="catalytic activity">
    <reaction evidence="1">
        <text>Hydrolysis of terminal, non-reducing beta-D-mannose residues in beta-D-mannosides.</text>
        <dbReference type="EC" id="3.2.1.25"/>
    </reaction>
</comment>
<dbReference type="EMBL" id="JACBAF010002223">
    <property type="protein sequence ID" value="KAF7162788.1"/>
    <property type="molecule type" value="Genomic_DNA"/>
</dbReference>
<sequence length="1660" mass="183204">MHVQGETVLALLTAGIPSVAGQHVVDLSGDGWTLSSTALNRTVPAHLPSQVHLDLFEAGVIDDPYHGLNDFNLRWIADANWTYTSNPIEGLLENFESTWLVFDGLDTFATITFCDQHVGSTENQFRQYHFDVSQILKGCKQDPVLKINFGSAPNIANAIAKSPDAEEWPSGVQITNEYPNRWFIRKEQSDFGWDWGPAFAPAGPWKPAYIVQNNHAELYVLNTDLDIYRQGQINYLPPDQSRPWIVNASIDFLGPVPRKPSMSIEIKDAASGSILSSGLLQNVTVSGSSITGTTTVDGDAPKLWWPSGMGEQNLYNVTVTVQNDEKKALARVTKRTGFRTIFLNQKNITDDQLAQGIAPGTNWHFEINGHAFYAKGSNLIPPDAFWPRVTQARMARLFDAITAGNQNMLRVWASGAYLHDFIYDLADEKGILLWSEFQFSDALYPVNDAFLENVAAEVVYNVRRVNHHPSLALWAGGNEIESLMLPMVKAADPTGYSKYIGEYEKLYISLILPLVYENTRSITYSPSSTTEGYLYVNLSAPVPMAERYSNTTPGSYYGDTDYYNYDTSVSFDYNRYPVGRFANEFGFHSMPSLQTWQQAVDPEDLHFNSSVVMLRNHHYTAGGLFTDNFKNSSKGMGEMTMGVEAYYPIPSKSDSVANFSAWCHATQLFQADMYKSQIQFYRRGSGMPQRQLGSLYWQLEDIWQAPTWAGIEYDGRWKVLHYVARDIYQPIIVSPFWNYTTGRLEVYVTSDLWEPAKGSVKMTWVDLSGKSIANNAGTPETVSFTVGALNTTNIYTINISELSLPDLQDSILILSLSGEGRLPNTSNKKVFVHQNHFTPVFPNELALRDPKLELSYSPESRKFTVQATGGVSLYTWLDYPAGAVGYFEENAFVLLPGARKEVSFVVQGGCVTDDWMWRVTVQSLWDQKTQYRCFSCSLRVQDSKSNHDDQMTHFGFKNVPESEKEHMVKTVFSSVAASYDTMNDFMSLGIHRLWKDHFVRSLNPGSALPSRDNDTPRQGWNILDIAGGTGDIAFRMLDHATNINNDHQTRVTIADINPDMLAEGKKRSIDTPYYNTPRLSFMEANAQHMPSIPDNSVDLYTVVFGIRNFTDKQAALVEAFRVLKPGGVFACMEFSKVDNSLFNVIYKQWSFSAIPLIGQIVAGDRDSYQYLVESIEQFPSQEEFRSMIQKAGFMIPGRGYENLTGGIAAIHKGIKPLTNMGHPELQQPRMPLSPPTMSAASFLDGFYRLPMTPPDLVGGLSSMHQDAAAVTTAIHVISTERAALANLEQIYQTDRLAQENLARAVSQIVRTVQNGGKLVLCGVGKSGKIGQKLEATMNSMGIYSAFLHPTEALHGDLGMIRPHDTLLVISFSGRTPELLLLLPHIPSTVPIITITSHMHPHTCPILSFHSSDMGILLPAPIHEDEESSFGVGAPTSSTTVALALGDALAIATARRLHNTPGRGPAEVFKGFHPGGAIGAAAAAAALTPSSMSIASISSDYIQSGSTASSIVSFPRPTSRQQPLITDLLVPLDQIPAVSAADEVRLLDVLLTAIQHPTAKSWVALSPSELIPPSHIRSLSQSSNVDMSASALAALGLPFSVTRADWLRVPGASTLDEVRRRVAKANSACGSRVKVIAVMHDANPEECVGVVEADELWGDCG</sequence>
<dbReference type="PROSITE" id="PS51608">
    <property type="entry name" value="SAM_MT_UBIE"/>
    <property type="match status" value="1"/>
</dbReference>
<dbReference type="GO" id="GO:0005576">
    <property type="term" value="C:extracellular region"/>
    <property type="evidence" value="ECO:0007669"/>
    <property type="project" value="UniProtKB-SubCell"/>
</dbReference>
<accession>A0A8H6UDP8</accession>
<feature type="binding site" evidence="17">
    <location>
        <position position="1029"/>
    </location>
    <ligand>
        <name>S-adenosyl-L-methionine</name>
        <dbReference type="ChEBI" id="CHEBI:59789"/>
    </ligand>
</feature>
<dbReference type="InterPro" id="IPR046348">
    <property type="entry name" value="SIS_dom_sf"/>
</dbReference>
<dbReference type="EMBL" id="JACBAD010002079">
    <property type="protein sequence ID" value="KAF7117936.1"/>
    <property type="molecule type" value="Genomic_DNA"/>
</dbReference>
<dbReference type="PANTHER" id="PTHR43730">
    <property type="entry name" value="BETA-MANNOSIDASE"/>
    <property type="match status" value="1"/>
</dbReference>
<comment type="pathway">
    <text evidence="3">Glycan metabolism; N-glycan degradation.</text>
</comment>
<dbReference type="Pfam" id="PF01209">
    <property type="entry name" value="Ubie_methyltran"/>
    <property type="match status" value="1"/>
</dbReference>
<dbReference type="InterPro" id="IPR008979">
    <property type="entry name" value="Galactose-bd-like_sf"/>
</dbReference>
<dbReference type="FunFam" id="2.60.40.10:FF:001511">
    <property type="entry name" value="Beta-mannosidase A"/>
    <property type="match status" value="1"/>
</dbReference>
<evidence type="ECO:0000256" key="14">
    <source>
        <dbReference type="ARBA" id="ARBA00023295"/>
    </source>
</evidence>
<keyword evidence="12" id="KW-0325">Glycoprotein</keyword>
<dbReference type="UniPathway" id="UPA00232"/>
<dbReference type="Pfam" id="PF01380">
    <property type="entry name" value="SIS"/>
    <property type="match status" value="1"/>
</dbReference>
<evidence type="ECO:0000256" key="10">
    <source>
        <dbReference type="ARBA" id="ARBA00022729"/>
    </source>
</evidence>
<name>A0A8H6UDP8_9EURO</name>
<dbReference type="GO" id="GO:0006516">
    <property type="term" value="P:glycoprotein catabolic process"/>
    <property type="evidence" value="ECO:0007669"/>
    <property type="project" value="TreeGrafter"/>
</dbReference>
<dbReference type="InterPro" id="IPR001347">
    <property type="entry name" value="SIS_dom"/>
</dbReference>
<gene>
    <name evidence="17" type="primary">COQ5</name>
    <name evidence="20" type="ORF">CNMCM5793_007286</name>
    <name evidence="21" type="ORF">CNMCM6106_009560</name>
</gene>
<evidence type="ECO:0000256" key="18">
    <source>
        <dbReference type="SAM" id="SignalP"/>
    </source>
</evidence>
<evidence type="ECO:0000256" key="17">
    <source>
        <dbReference type="HAMAP-Rule" id="MF_03191"/>
    </source>
</evidence>
<comment type="caution">
    <text evidence="17">Lacks conserved residue(s) required for the propagation of feature annotation.</text>
</comment>
<dbReference type="SUPFAM" id="SSF49303">
    <property type="entry name" value="beta-Galactosidase/glucuronidase domain"/>
    <property type="match status" value="1"/>
</dbReference>
<comment type="similarity">
    <text evidence="17">Belongs to the class I-like SAM-binding methyltransferase superfamily. MenG/UbiE family.</text>
</comment>
<dbReference type="Gene3D" id="2.60.120.260">
    <property type="entry name" value="Galactose-binding domain-like"/>
    <property type="match status" value="1"/>
</dbReference>
<dbReference type="GO" id="GO:0008425">
    <property type="term" value="F:2-methoxy-6-polyprenyl-1,4-benzoquinol methyltransferase activity"/>
    <property type="evidence" value="ECO:0007669"/>
    <property type="project" value="UniProtKB-UniRule"/>
</dbReference>
<feature type="domain" description="SIS" evidence="19">
    <location>
        <begin position="1308"/>
        <end position="1458"/>
    </location>
</feature>
<dbReference type="PROSITE" id="PS01184">
    <property type="entry name" value="UBIE_2"/>
    <property type="match status" value="1"/>
</dbReference>
<dbReference type="Gene3D" id="3.40.50.10490">
    <property type="entry name" value="Glucose-6-phosphate isomerase like protein, domain 1"/>
    <property type="match status" value="1"/>
</dbReference>
<dbReference type="GO" id="GO:0097367">
    <property type="term" value="F:carbohydrate derivative binding"/>
    <property type="evidence" value="ECO:0007669"/>
    <property type="project" value="InterPro"/>
</dbReference>
<dbReference type="SUPFAM" id="SSF53335">
    <property type="entry name" value="S-adenosyl-L-methionine-dependent methyltransferases"/>
    <property type="match status" value="1"/>
</dbReference>
<keyword evidence="11" id="KW-0378">Hydrolase</keyword>
<keyword evidence="7 17" id="KW-0489">Methyltransferase</keyword>
<dbReference type="OrthoDB" id="2866996at2759"/>
<dbReference type="GO" id="GO:0032259">
    <property type="term" value="P:methylation"/>
    <property type="evidence" value="ECO:0007669"/>
    <property type="project" value="UniProtKB-KW"/>
</dbReference>
<dbReference type="HAMAP" id="MF_01813">
    <property type="entry name" value="MenG_UbiE_methyltr"/>
    <property type="match status" value="1"/>
</dbReference>
<dbReference type="Pfam" id="PF22666">
    <property type="entry name" value="Glyco_hydro_2_N2"/>
    <property type="match status" value="1"/>
</dbReference>
<evidence type="ECO:0000256" key="8">
    <source>
        <dbReference type="ARBA" id="ARBA00022679"/>
    </source>
</evidence>
<evidence type="ECO:0000256" key="3">
    <source>
        <dbReference type="ARBA" id="ARBA00004740"/>
    </source>
</evidence>
<dbReference type="Gene3D" id="3.20.20.80">
    <property type="entry name" value="Glycosidases"/>
    <property type="match status" value="1"/>
</dbReference>
<dbReference type="FunFam" id="3.20.20.80:FF:000084">
    <property type="entry name" value="Beta-mannosidase A"/>
    <property type="match status" value="1"/>
</dbReference>
<comment type="caution">
    <text evidence="20">The sequence shown here is derived from an EMBL/GenBank/DDBJ whole genome shotgun (WGS) entry which is preliminary data.</text>
</comment>
<dbReference type="InterPro" id="IPR050887">
    <property type="entry name" value="Beta-mannosidase_GH2"/>
</dbReference>
<comment type="function">
    <text evidence="16">Exoglycosidase that cleaves the single beta-linked mannose residue from the non-reducing end of beta-mannosidic oligosaccharides of various complexity and length. Involved in the degradation of polymeric mannan and galactomannan.</text>
</comment>
<dbReference type="GO" id="GO:0004567">
    <property type="term" value="F:beta-mannosidase activity"/>
    <property type="evidence" value="ECO:0007669"/>
    <property type="project" value="UniProtKB-EC"/>
</dbReference>
<comment type="subunit">
    <text evidence="17">Component of a multi-subunit COQ enzyme complex, composed of at least COQ3, COQ4, COQ5, COQ6, COQ7 and COQ9.</text>
</comment>
<dbReference type="InterPro" id="IPR013783">
    <property type="entry name" value="Ig-like_fold"/>
</dbReference>
<dbReference type="FunFam" id="2.60.40.10:FF:002310">
    <property type="entry name" value="Beta-mannosidase A"/>
    <property type="match status" value="1"/>
</dbReference>
<keyword evidence="15" id="KW-0624">Polysaccharide degradation</keyword>
<evidence type="ECO:0000256" key="16">
    <source>
        <dbReference type="ARBA" id="ARBA00054037"/>
    </source>
</evidence>
<comment type="function">
    <text evidence="17">Methyltransferase required for the conversion of 2-polyprenyl-6-methoxy-1,4-benzoquinol (DDMQH2) to 2-polyprenyl-3-methyl-6-methoxy-1,4-benzoquinol (DMQH2).</text>
</comment>
<proteinExistence type="inferred from homology"/>
<feature type="chain" id="PRO_5035140966" description="2-methoxy-6-polyprenyl-1,4-benzoquinol methylase, mitochondrial" evidence="18">
    <location>
        <begin position="22"/>
        <end position="1660"/>
    </location>
</feature>
<dbReference type="InterPro" id="IPR035474">
    <property type="entry name" value="SIS_Kpsf"/>
</dbReference>
<comment type="similarity">
    <text evidence="4">Belongs to the glycosyl hydrolase 2 family. Beta-mannosidase A subfamily.</text>
</comment>
<dbReference type="Gene3D" id="3.40.50.150">
    <property type="entry name" value="Vaccinia Virus protein VP39"/>
    <property type="match status" value="1"/>
</dbReference>
<dbReference type="GO" id="GO:0000272">
    <property type="term" value="P:polysaccharide catabolic process"/>
    <property type="evidence" value="ECO:0007669"/>
    <property type="project" value="UniProtKB-KW"/>
</dbReference>
<dbReference type="PROSITE" id="PS51464">
    <property type="entry name" value="SIS"/>
    <property type="match status" value="1"/>
</dbReference>
<keyword evidence="9 17" id="KW-0949">S-adenosyl-L-methionine</keyword>
<dbReference type="InterPro" id="IPR041625">
    <property type="entry name" value="Beta-mannosidase_Ig"/>
</dbReference>
<dbReference type="InterPro" id="IPR017853">
    <property type="entry name" value="GH"/>
</dbReference>
<evidence type="ECO:0000256" key="7">
    <source>
        <dbReference type="ARBA" id="ARBA00022603"/>
    </source>
</evidence>